<dbReference type="EMBL" id="NHYE01005521">
    <property type="protein sequence ID" value="PPQ70948.1"/>
    <property type="molecule type" value="Genomic_DNA"/>
</dbReference>
<dbReference type="Pfam" id="PF00903">
    <property type="entry name" value="Glyoxalase"/>
    <property type="match status" value="1"/>
</dbReference>
<dbReference type="InParanoid" id="A0A409VXG6"/>
<dbReference type="Proteomes" id="UP000284706">
    <property type="component" value="Unassembled WGS sequence"/>
</dbReference>
<sequence length="124" mass="13838">MPINHLQIHVADLEATRKFYSAALEPLGIKELYHYEGDVVGYGLPGKKPDIWLRQVKEGRSPSTRVHLAFNADNREQVEKFHEAALKAGAKDNGAAGERDYFPGYYAAFAFDPDGNNVEVVHLP</sequence>
<dbReference type="Gene3D" id="3.10.180.10">
    <property type="entry name" value="2,3-Dihydroxybiphenyl 1,2-Dioxygenase, domain 1"/>
    <property type="match status" value="1"/>
</dbReference>
<dbReference type="OrthoDB" id="10249419at2759"/>
<name>A0A409VXG6_9AGAR</name>
<evidence type="ECO:0000313" key="3">
    <source>
        <dbReference type="Proteomes" id="UP000284706"/>
    </source>
</evidence>
<dbReference type="PROSITE" id="PS51819">
    <property type="entry name" value="VOC"/>
    <property type="match status" value="1"/>
</dbReference>
<dbReference type="InterPro" id="IPR029068">
    <property type="entry name" value="Glyas_Bleomycin-R_OHBP_Dase"/>
</dbReference>
<dbReference type="AlphaFoldDB" id="A0A409VXG6"/>
<reference evidence="2 3" key="1">
    <citation type="journal article" date="2018" name="Evol. Lett.">
        <title>Horizontal gene cluster transfer increased hallucinogenic mushroom diversity.</title>
        <authorList>
            <person name="Reynolds H.T."/>
            <person name="Vijayakumar V."/>
            <person name="Gluck-Thaler E."/>
            <person name="Korotkin H.B."/>
            <person name="Matheny P.B."/>
            <person name="Slot J.C."/>
        </authorList>
    </citation>
    <scope>NUCLEOTIDE SEQUENCE [LARGE SCALE GENOMIC DNA]</scope>
    <source>
        <strain evidence="2 3">SRW20</strain>
    </source>
</reference>
<evidence type="ECO:0000313" key="2">
    <source>
        <dbReference type="EMBL" id="PPQ70948.1"/>
    </source>
</evidence>
<dbReference type="InterPro" id="IPR004360">
    <property type="entry name" value="Glyas_Fos-R_dOase_dom"/>
</dbReference>
<protein>
    <recommendedName>
        <fullName evidence="1">VOC domain-containing protein</fullName>
    </recommendedName>
</protein>
<feature type="domain" description="VOC" evidence="1">
    <location>
        <begin position="2"/>
        <end position="123"/>
    </location>
</feature>
<proteinExistence type="predicted"/>
<dbReference type="InterPro" id="IPR037523">
    <property type="entry name" value="VOC_core"/>
</dbReference>
<dbReference type="CDD" id="cd07262">
    <property type="entry name" value="VOC_like"/>
    <property type="match status" value="1"/>
</dbReference>
<dbReference type="STRING" id="231916.A0A409VXG6"/>
<dbReference type="PANTHER" id="PTHR35006">
    <property type="entry name" value="GLYOXALASE FAMILY PROTEIN (AFU_ORTHOLOGUE AFUA_5G14830)"/>
    <property type="match status" value="1"/>
</dbReference>
<evidence type="ECO:0000259" key="1">
    <source>
        <dbReference type="PROSITE" id="PS51819"/>
    </source>
</evidence>
<organism evidence="2 3">
    <name type="scientific">Gymnopilus dilepis</name>
    <dbReference type="NCBI Taxonomy" id="231916"/>
    <lineage>
        <taxon>Eukaryota</taxon>
        <taxon>Fungi</taxon>
        <taxon>Dikarya</taxon>
        <taxon>Basidiomycota</taxon>
        <taxon>Agaricomycotina</taxon>
        <taxon>Agaricomycetes</taxon>
        <taxon>Agaricomycetidae</taxon>
        <taxon>Agaricales</taxon>
        <taxon>Agaricineae</taxon>
        <taxon>Hymenogastraceae</taxon>
        <taxon>Gymnopilus</taxon>
    </lineage>
</organism>
<dbReference type="PANTHER" id="PTHR35006:SF2">
    <property type="entry name" value="GLYOXALASE FAMILY PROTEIN (AFU_ORTHOLOGUE AFUA_5G14830)"/>
    <property type="match status" value="1"/>
</dbReference>
<gene>
    <name evidence="2" type="ORF">CVT26_014252</name>
</gene>
<accession>A0A409VXG6</accession>
<dbReference type="SUPFAM" id="SSF54593">
    <property type="entry name" value="Glyoxalase/Bleomycin resistance protein/Dihydroxybiphenyl dioxygenase"/>
    <property type="match status" value="1"/>
</dbReference>
<comment type="caution">
    <text evidence="2">The sequence shown here is derived from an EMBL/GenBank/DDBJ whole genome shotgun (WGS) entry which is preliminary data.</text>
</comment>
<keyword evidence="3" id="KW-1185">Reference proteome</keyword>